<dbReference type="Proteomes" id="UP000182763">
    <property type="component" value="Unassembled WGS sequence"/>
</dbReference>
<dbReference type="STRING" id="1805029.AUK42_04065"/>
<feature type="domain" description="DUF4143" evidence="2">
    <location>
        <begin position="287"/>
        <end position="429"/>
    </location>
</feature>
<comment type="caution">
    <text evidence="3">The sequence shown here is derived from an EMBL/GenBank/DDBJ whole genome shotgun (WGS) entry which is preliminary data.</text>
</comment>
<dbReference type="SUPFAM" id="SSF52540">
    <property type="entry name" value="P-loop containing nucleoside triphosphate hydrolases"/>
    <property type="match status" value="1"/>
</dbReference>
<evidence type="ECO:0000259" key="1">
    <source>
        <dbReference type="Pfam" id="PF13173"/>
    </source>
</evidence>
<gene>
    <name evidence="3" type="ORF">AUK42_04065</name>
    <name evidence="5" type="ORF">CO097_02985</name>
    <name evidence="4" type="ORF">COZ07_07370</name>
</gene>
<dbReference type="Proteomes" id="UP000228560">
    <property type="component" value="Unassembled WGS sequence"/>
</dbReference>
<evidence type="ECO:0000313" key="6">
    <source>
        <dbReference type="Proteomes" id="UP000182763"/>
    </source>
</evidence>
<evidence type="ECO:0000313" key="4">
    <source>
        <dbReference type="EMBL" id="PIY31942.1"/>
    </source>
</evidence>
<feature type="domain" description="AAA" evidence="1">
    <location>
        <begin position="51"/>
        <end position="197"/>
    </location>
</feature>
<dbReference type="InterPro" id="IPR027417">
    <property type="entry name" value="P-loop_NTPase"/>
</dbReference>
<protein>
    <recommendedName>
        <fullName evidence="9">AAA+ ATPase domain-containing protein</fullName>
    </recommendedName>
</protein>
<dbReference type="Proteomes" id="UP000230646">
    <property type="component" value="Unassembled WGS sequence"/>
</dbReference>
<evidence type="ECO:0000313" key="7">
    <source>
        <dbReference type="Proteomes" id="UP000228560"/>
    </source>
</evidence>
<dbReference type="PANTHER" id="PTHR33295:SF8">
    <property type="entry name" value="AAA+ ATPASE DOMAIN-CONTAINING PROTEIN"/>
    <property type="match status" value="1"/>
</dbReference>
<dbReference type="Gene3D" id="3.40.50.300">
    <property type="entry name" value="P-loop containing nucleotide triphosphate hydrolases"/>
    <property type="match status" value="1"/>
</dbReference>
<dbReference type="EMBL" id="MNYY01000081">
    <property type="protein sequence ID" value="OIP70597.1"/>
    <property type="molecule type" value="Genomic_DNA"/>
</dbReference>
<evidence type="ECO:0000259" key="2">
    <source>
        <dbReference type="Pfam" id="PF13635"/>
    </source>
</evidence>
<accession>A0A2M8CDQ6</accession>
<reference evidence="7 8" key="2">
    <citation type="submission" date="2017-09" db="EMBL/GenBank/DDBJ databases">
        <title>Depth-based differentiation of microbial function through sediment-hosted aquifers and enrichment of novel symbionts in the deep terrestrial subsurface.</title>
        <authorList>
            <person name="Probst A.J."/>
            <person name="Ladd B."/>
            <person name="Jarett J.K."/>
            <person name="Geller-Mcgrath D.E."/>
            <person name="Sieber C.M."/>
            <person name="Emerson J.B."/>
            <person name="Anantharaman K."/>
            <person name="Thomas B.C."/>
            <person name="Malmstrom R."/>
            <person name="Stieglmeier M."/>
            <person name="Klingl A."/>
            <person name="Woyke T."/>
            <person name="Ryan C.M."/>
            <person name="Banfield J.F."/>
        </authorList>
    </citation>
    <scope>NUCLEOTIDE SEQUENCE [LARGE SCALE GENOMIC DNA]</scope>
    <source>
        <strain evidence="4">CG_4_10_14_3_um_filter_34_13</strain>
        <strain evidence="5">CG_4_9_14_3_um_filter_33_16</strain>
    </source>
</reference>
<dbReference type="PANTHER" id="PTHR33295">
    <property type="entry name" value="ATPASE"/>
    <property type="match status" value="1"/>
</dbReference>
<name>A0A1J5GCY1_9BACT</name>
<dbReference type="RefSeq" id="WP_406607960.1">
    <property type="nucleotide sequence ID" value="NZ_PFKO01000280.1"/>
</dbReference>
<dbReference type="InterPro" id="IPR041682">
    <property type="entry name" value="AAA_14"/>
</dbReference>
<dbReference type="Pfam" id="PF13173">
    <property type="entry name" value="AAA_14"/>
    <property type="match status" value="1"/>
</dbReference>
<evidence type="ECO:0000313" key="8">
    <source>
        <dbReference type="Proteomes" id="UP000230646"/>
    </source>
</evidence>
<dbReference type="InterPro" id="IPR025420">
    <property type="entry name" value="DUF4143"/>
</dbReference>
<proteinExistence type="predicted"/>
<dbReference type="AlphaFoldDB" id="A0A1J5GCY1"/>
<evidence type="ECO:0008006" key="9">
    <source>
        <dbReference type="Google" id="ProtNLM"/>
    </source>
</evidence>
<reference evidence="3 6" key="1">
    <citation type="journal article" date="2016" name="Environ. Microbiol.">
        <title>Genomic resolution of a cold subsurface aquifer community provides metabolic insights for novel microbes adapted to high CO concentrations.</title>
        <authorList>
            <person name="Probst A.J."/>
            <person name="Castelle C.J."/>
            <person name="Singh A."/>
            <person name="Brown C.T."/>
            <person name="Anantharaman K."/>
            <person name="Sharon I."/>
            <person name="Hug L.A."/>
            <person name="Burstein D."/>
            <person name="Emerson J.B."/>
            <person name="Thomas B.C."/>
            <person name="Banfield J.F."/>
        </authorList>
    </citation>
    <scope>NUCLEOTIDE SEQUENCE [LARGE SCALE GENOMIC DNA]</scope>
    <source>
        <strain evidence="3">CG2_30_33_13</strain>
    </source>
</reference>
<dbReference type="EMBL" id="PFTV01000075">
    <property type="protein sequence ID" value="PJB57211.1"/>
    <property type="molecule type" value="Genomic_DNA"/>
</dbReference>
<dbReference type="Pfam" id="PF13635">
    <property type="entry name" value="DUF4143"/>
    <property type="match status" value="1"/>
</dbReference>
<accession>A0A1J5GCY1</accession>
<evidence type="ECO:0000313" key="5">
    <source>
        <dbReference type="EMBL" id="PJB57211.1"/>
    </source>
</evidence>
<dbReference type="EMBL" id="PFKO01000280">
    <property type="protein sequence ID" value="PIY31942.1"/>
    <property type="molecule type" value="Genomic_DNA"/>
</dbReference>
<accession>A0A2M7PNM0</accession>
<sequence>MKNNIEGKEKLKRLLYFHNPWWIDHRVPDSLKLTYQRPVLKKFLEYFKLDRAILIKGPRRTGKTTLLYQIIDELISKREIPSQNIIYLSCDDPEFKLLTTPSSDSPTNLTDLLDVYEQLSGRTLTELKANEKIYLFLDEVHFWEGWQFEIKKYFDKKYPLKFILSGSSASLIKRGSESLMGRTIEELILPFSFCEFLSCQLKDKRLDKIILNLQKNFATSNLLKGVTGLFSDSLSPIDQLIPYQSKIKILFAEYLNRGGFPHLLEVENPILWQRLLREDVIEKVIYRDLVDLYEIKKPQVLEKFFLYLADHSSDIMNITNIANSLSLSREYTLKYLNYLIESFLVFGIKKYSPSVEKQIRSNQKVHLIDSGLITVFGGGNKEKRVEGQKVESLVGRCFLKEKVFYWREREEVDFVLETSSLLPVEVKYRNQILLKDLKGIIKFMEKYGVKEGIIVSKDLLQKRKQDDKILWLIPAWLILLMVN</sequence>
<organism evidence="3 6">
    <name type="scientific">Candidatus Infernicultor aquiphilus</name>
    <dbReference type="NCBI Taxonomy" id="1805029"/>
    <lineage>
        <taxon>Bacteria</taxon>
        <taxon>Pseudomonadati</taxon>
        <taxon>Atribacterota</taxon>
        <taxon>Candidatus Phoenicimicrobiia</taxon>
        <taxon>Candidatus Pheonicimicrobiales</taxon>
        <taxon>Candidatus Phoenicimicrobiaceae</taxon>
        <taxon>Candidatus Infernicultor</taxon>
    </lineage>
</organism>
<evidence type="ECO:0000313" key="3">
    <source>
        <dbReference type="EMBL" id="OIP70597.1"/>
    </source>
</evidence>